<reference evidence="3 4" key="2">
    <citation type="submission" date="2017-07" db="EMBL/GenBank/DDBJ databases">
        <title>Candidatus Dactylopiibacterium carminicum, a nitrogen-fixing symbiont of the cochineal insect Dactylopius coccus and Dactylopius opuntiae (Hemiptera: Coccoidea: Dactylopiidae).</title>
        <authorList>
            <person name="Vera A."/>
        </authorList>
    </citation>
    <scope>NUCLEOTIDE SEQUENCE [LARGE SCALE GENOMIC DNA]</scope>
    <source>
        <strain evidence="3 4">NFDCM</strain>
    </source>
</reference>
<dbReference type="InterPro" id="IPR004027">
    <property type="entry name" value="SEC_C_motif"/>
</dbReference>
<comment type="caution">
    <text evidence="3">The sequence shown here is derived from an EMBL/GenBank/DDBJ whole genome shotgun (WGS) entry which is preliminary data.</text>
</comment>
<evidence type="ECO:0000313" key="2">
    <source>
        <dbReference type="EMBL" id="KAF7599997.1"/>
    </source>
</evidence>
<dbReference type="AlphaFoldDB" id="A0A272EWI6"/>
<gene>
    <name evidence="2" type="ORF">BGI27_04945</name>
    <name evidence="3" type="ORF">CGU29_03995</name>
</gene>
<evidence type="ECO:0000256" key="1">
    <source>
        <dbReference type="SAM" id="MobiDB-lite"/>
    </source>
</evidence>
<dbReference type="EMBL" id="NMRN01000007">
    <property type="protein sequence ID" value="PAS94477.1"/>
    <property type="molecule type" value="Genomic_DNA"/>
</dbReference>
<keyword evidence="5" id="KW-1185">Reference proteome</keyword>
<feature type="compositionally biased region" description="Low complexity" evidence="1">
    <location>
        <begin position="235"/>
        <end position="254"/>
    </location>
</feature>
<organism evidence="3 4">
    <name type="scientific">Candidatus Dactylopiibacterium carminicum</name>
    <dbReference type="NCBI Taxonomy" id="857335"/>
    <lineage>
        <taxon>Bacteria</taxon>
        <taxon>Pseudomonadati</taxon>
        <taxon>Pseudomonadota</taxon>
        <taxon>Betaproteobacteria</taxon>
        <taxon>Rhodocyclales</taxon>
        <taxon>Rhodocyclaceae</taxon>
        <taxon>Candidatus Dactylopiibacterium</taxon>
    </lineage>
</organism>
<dbReference type="NCBIfam" id="TIGR02292">
    <property type="entry name" value="ygfB_yecA"/>
    <property type="match status" value="1"/>
</dbReference>
<sequence length="254" mass="28717">MSDDIGDNTHITQSVRIMNPELQIPLTDADFAELDRLLDNYPGSCSLEELDGLFCALIVGPEVIMPSEWLPVVLGEEEAYEISEEDTRRVFELLLRHWNTVVSGFREDWSGLSAEEGAEQMYFPFLDDPADSGFPLAEGWARGFRDGLDWLEEQYWDALEQDEECVAVLNLIAAFDTGEKSPGQLLTEDERDEVISLLVAGLQYIYVFWRRYLKVVNAPREPVLAEDAPGRNEECPCGSGKKYKKCCGSPEKLH</sequence>
<protein>
    <submittedName>
        <fullName evidence="2">YecA family protein</fullName>
    </submittedName>
</protein>
<dbReference type="EMBL" id="MDUX01000011">
    <property type="protein sequence ID" value="KAF7599997.1"/>
    <property type="molecule type" value="Genomic_DNA"/>
</dbReference>
<dbReference type="RefSeq" id="WP_095523859.1">
    <property type="nucleotide sequence ID" value="NZ_MDUX01000011.1"/>
</dbReference>
<dbReference type="Proteomes" id="UP000623509">
    <property type="component" value="Unassembled WGS sequence"/>
</dbReference>
<evidence type="ECO:0000313" key="5">
    <source>
        <dbReference type="Proteomes" id="UP000623509"/>
    </source>
</evidence>
<dbReference type="Pfam" id="PF02810">
    <property type="entry name" value="SEC-C"/>
    <property type="match status" value="1"/>
</dbReference>
<accession>A0A272EWI6</accession>
<dbReference type="Gene3D" id="3.10.450.50">
    <property type="match status" value="1"/>
</dbReference>
<dbReference type="SUPFAM" id="SSF103642">
    <property type="entry name" value="Sec-C motif"/>
    <property type="match status" value="1"/>
</dbReference>
<reference evidence="2 5" key="1">
    <citation type="submission" date="2016-08" db="EMBL/GenBank/DDBJ databases">
        <title>Candidatus Dactylopiibacterium carminicum genome sequence.</title>
        <authorList>
            <person name="Ramirez-Puebla S.T."/>
            <person name="Ormeno-Orrillo E."/>
            <person name="Vera-Ponce De Leon A."/>
            <person name="Luis L."/>
            <person name="Sanchez-Flores A."/>
            <person name="Monica R."/>
            <person name="Martinez-Romero E."/>
        </authorList>
    </citation>
    <scope>NUCLEOTIDE SEQUENCE [LARGE SCALE GENOMIC DNA]</scope>
    <source>
        <strain evidence="2">END1</strain>
    </source>
</reference>
<dbReference type="Gene3D" id="1.20.120.740">
    <property type="entry name" value="YgfB uncharacterised protein family UPF0149, PF03695"/>
    <property type="match status" value="1"/>
</dbReference>
<dbReference type="InterPro" id="IPR036255">
    <property type="entry name" value="YgfB-like_sf"/>
</dbReference>
<dbReference type="InterPro" id="IPR011978">
    <property type="entry name" value="YgfB-like"/>
</dbReference>
<feature type="region of interest" description="Disordered" evidence="1">
    <location>
        <begin position="227"/>
        <end position="254"/>
    </location>
</feature>
<evidence type="ECO:0000313" key="4">
    <source>
        <dbReference type="Proteomes" id="UP000216107"/>
    </source>
</evidence>
<dbReference type="OrthoDB" id="570299at2"/>
<dbReference type="Pfam" id="PF03695">
    <property type="entry name" value="UPF0149"/>
    <property type="match status" value="1"/>
</dbReference>
<dbReference type="Proteomes" id="UP000216107">
    <property type="component" value="Unassembled WGS sequence"/>
</dbReference>
<dbReference type="SUPFAM" id="SSF101327">
    <property type="entry name" value="YgfB-like"/>
    <property type="match status" value="1"/>
</dbReference>
<name>A0A272EWI6_9RHOO</name>
<proteinExistence type="predicted"/>
<evidence type="ECO:0000313" key="3">
    <source>
        <dbReference type="EMBL" id="PAS94477.1"/>
    </source>
</evidence>